<evidence type="ECO:0000313" key="4">
    <source>
        <dbReference type="Proteomes" id="UP000178082"/>
    </source>
</evidence>
<keyword evidence="1" id="KW-0175">Coiled coil</keyword>
<accession>A0A1F7SPG6</accession>
<dbReference type="Gene3D" id="1.10.8.80">
    <property type="entry name" value="Magnesium chelatase subunit I, C-Terminal domain"/>
    <property type="match status" value="1"/>
</dbReference>
<evidence type="ECO:0000256" key="1">
    <source>
        <dbReference type="SAM" id="Coils"/>
    </source>
</evidence>
<comment type="caution">
    <text evidence="3">The sequence shown here is derived from an EMBL/GenBank/DDBJ whole genome shotgun (WGS) entry which is preliminary data.</text>
</comment>
<feature type="coiled-coil region" evidence="1">
    <location>
        <begin position="525"/>
        <end position="553"/>
    </location>
</feature>
<name>A0A1F7SPG6_9BACT</name>
<sequence>MKIGLNDIRKVIIGGEYPSSAESLIPKVYNDPFSSNLSKKTKEKILLASVEELSLNLDARLKRLVEGFVKGISPANFPSLLPLRKGERSKESGIEIFFLGLPFFGRNIHSFLEKILKFLNPDIIAITLSPLQGFGASLLHTFSLNNLVGLPMNFNTIYKDGNESGIYDALYSGGAGETIGFFAWKERIPVIPIGIPRRRPEIGERYPVSGVFKGKEWKEFSDSIFETFDEEIKDICDYEEARKISERLSVRLEEGLYLFGEKKQENIDEACYCASRLFDLLCLAKKERILVVSDLRFYSDFKEMTELLIKKDEMRQEIYTPPKRESDIYGFRVLREPLLFSFEHAQKKGPSMTAAQRLFSRELEKWSEKTSKEILKEEEIDRTIYEIVQRTRDDKNVSRGVSVRGGIAFKEISRALVEIKGAWTKEIIEKGAMASLPHRLNLKPGAPLKAVDLIREIVKEVVYGIGLKREDAELLCGKTFSLSKDDSRTALKKLKDKSLEQKDGEKGVVKMDHSFALEAYKDKALKDIMNNLRTEKEDVAEALKNLCNELAKKGHLSNAIPKEMRFTKKGIKELSDEAEERFNKGEISEEEFRKEMSDIENLPAALEEGEKTELPRKKISELVAEFMDIQHKYKNDECSLEDAYVHYAISENRGLKIDSEKLDYAKLHVMVYNLQKKGLLKVRDDGKLSYSLTGKALTWLLDELISSKDASSLIRDAFKKDRFSSNIVDIRKYRAGDRFQDISIIHTLKEIVKEKKPLEEVTRRQLRAFEKRPTQRQDIALCLDVSASMRQFSKLRFAKIAVAALSRAAVEKEYRVGVVAFSNEAEVVSPLGRGIEEIMDSVVTLRADQYTNIGKGIECAKKLLMAEKGPEQKHIILITDGQPNALSRDMADSSKARMSMKEEMAFRFSISEAEKVARRDIRISVLLITGGDQQGITFAKKISWIGRGKFYKVSAVERIPISALEMMG</sequence>
<evidence type="ECO:0000259" key="2">
    <source>
        <dbReference type="PROSITE" id="PS50234"/>
    </source>
</evidence>
<dbReference type="CDD" id="cd00198">
    <property type="entry name" value="vWFA"/>
    <property type="match status" value="1"/>
</dbReference>
<dbReference type="Pfam" id="PF13519">
    <property type="entry name" value="VWA_2"/>
    <property type="match status" value="1"/>
</dbReference>
<organism evidence="3 4">
    <name type="scientific">Candidatus Schekmanbacteria bacterium RIFCSPLOWO2_12_FULL_38_15</name>
    <dbReference type="NCBI Taxonomy" id="1817883"/>
    <lineage>
        <taxon>Bacteria</taxon>
        <taxon>Candidatus Schekmaniibacteriota</taxon>
    </lineage>
</organism>
<feature type="domain" description="VWFA" evidence="2">
    <location>
        <begin position="778"/>
        <end position="967"/>
    </location>
</feature>
<dbReference type="SMART" id="SM00327">
    <property type="entry name" value="VWA"/>
    <property type="match status" value="1"/>
</dbReference>
<gene>
    <name evidence="3" type="ORF">A3G31_02655</name>
</gene>
<dbReference type="PROSITE" id="PS50234">
    <property type="entry name" value="VWFA"/>
    <property type="match status" value="1"/>
</dbReference>
<dbReference type="Gene3D" id="3.40.50.410">
    <property type="entry name" value="von Willebrand factor, type A domain"/>
    <property type="match status" value="1"/>
</dbReference>
<dbReference type="STRING" id="1817883.A3G31_02655"/>
<evidence type="ECO:0000313" key="3">
    <source>
        <dbReference type="EMBL" id="OGL55118.1"/>
    </source>
</evidence>
<dbReference type="SUPFAM" id="SSF53300">
    <property type="entry name" value="vWA-like"/>
    <property type="match status" value="1"/>
</dbReference>
<protein>
    <recommendedName>
        <fullName evidence="2">VWFA domain-containing protein</fullName>
    </recommendedName>
</protein>
<dbReference type="EMBL" id="MGDI01000004">
    <property type="protein sequence ID" value="OGL55118.1"/>
    <property type="molecule type" value="Genomic_DNA"/>
</dbReference>
<proteinExistence type="predicted"/>
<reference evidence="3 4" key="1">
    <citation type="journal article" date="2016" name="Nat. Commun.">
        <title>Thousands of microbial genomes shed light on interconnected biogeochemical processes in an aquifer system.</title>
        <authorList>
            <person name="Anantharaman K."/>
            <person name="Brown C.T."/>
            <person name="Hug L.A."/>
            <person name="Sharon I."/>
            <person name="Castelle C.J."/>
            <person name="Probst A.J."/>
            <person name="Thomas B.C."/>
            <person name="Singh A."/>
            <person name="Wilkins M.J."/>
            <person name="Karaoz U."/>
            <person name="Brodie E.L."/>
            <person name="Williams K.H."/>
            <person name="Hubbard S.S."/>
            <person name="Banfield J.F."/>
        </authorList>
    </citation>
    <scope>NUCLEOTIDE SEQUENCE [LARGE SCALE GENOMIC DNA]</scope>
</reference>
<dbReference type="InterPro" id="IPR002035">
    <property type="entry name" value="VWF_A"/>
</dbReference>
<dbReference type="Proteomes" id="UP000178082">
    <property type="component" value="Unassembled WGS sequence"/>
</dbReference>
<dbReference type="InterPro" id="IPR036465">
    <property type="entry name" value="vWFA_dom_sf"/>
</dbReference>
<dbReference type="AlphaFoldDB" id="A0A1F7SPG6"/>